<feature type="transmembrane region" description="Helical" evidence="1">
    <location>
        <begin position="31"/>
        <end position="49"/>
    </location>
</feature>
<evidence type="ECO:0000313" key="3">
    <source>
        <dbReference type="Proteomes" id="UP000192505"/>
    </source>
</evidence>
<evidence type="ECO:0000256" key="1">
    <source>
        <dbReference type="SAM" id="Phobius"/>
    </source>
</evidence>
<proteinExistence type="predicted"/>
<feature type="transmembrane region" description="Helical" evidence="1">
    <location>
        <begin position="99"/>
        <end position="119"/>
    </location>
</feature>
<evidence type="ECO:0000313" key="2">
    <source>
        <dbReference type="EMBL" id="OQW85711.1"/>
    </source>
</evidence>
<keyword evidence="1" id="KW-0472">Membrane</keyword>
<keyword evidence="1" id="KW-0812">Transmembrane</keyword>
<gene>
    <name evidence="2" type="ORF">BWK72_20885</name>
</gene>
<reference evidence="2 3" key="1">
    <citation type="submission" date="2017-01" db="EMBL/GenBank/DDBJ databases">
        <title>Novel large sulfur bacteria in the metagenomes of groundwater-fed chemosynthetic microbial mats in the Lake Huron basin.</title>
        <authorList>
            <person name="Sharrar A.M."/>
            <person name="Flood B.E."/>
            <person name="Bailey J.V."/>
            <person name="Jones D.S."/>
            <person name="Biddanda B."/>
            <person name="Ruberg S.A."/>
            <person name="Marcus D.N."/>
            <person name="Dick G.J."/>
        </authorList>
    </citation>
    <scope>NUCLEOTIDE SEQUENCE [LARGE SCALE GENOMIC DNA]</scope>
    <source>
        <strain evidence="2">A7</strain>
    </source>
</reference>
<dbReference type="Proteomes" id="UP000192505">
    <property type="component" value="Unassembled WGS sequence"/>
</dbReference>
<feature type="transmembrane region" description="Helical" evidence="1">
    <location>
        <begin position="61"/>
        <end position="79"/>
    </location>
</feature>
<dbReference type="AlphaFoldDB" id="A0A1W9KNM2"/>
<keyword evidence="1" id="KW-1133">Transmembrane helix</keyword>
<accession>A0A1W9KNM2</accession>
<name>A0A1W9KNM2_9BURK</name>
<protein>
    <submittedName>
        <fullName evidence="2">Uncharacterized protein</fullName>
    </submittedName>
</protein>
<sequence>MSSTIFRWAMTVIAIVLITVAQQSEMLELRLAAVILALFGSIAWMRVGLDKVKETFTHVNNAKRWIGLVVAPVFVYSFWNTTTKLLEVSPTYSPLVDSVRLGVVSLAILYAASAVKLIYQQTALNTKQEKQA</sequence>
<organism evidence="2 3">
    <name type="scientific">Rhodoferax ferrireducens</name>
    <dbReference type="NCBI Taxonomy" id="192843"/>
    <lineage>
        <taxon>Bacteria</taxon>
        <taxon>Pseudomonadati</taxon>
        <taxon>Pseudomonadota</taxon>
        <taxon>Betaproteobacteria</taxon>
        <taxon>Burkholderiales</taxon>
        <taxon>Comamonadaceae</taxon>
        <taxon>Rhodoferax</taxon>
    </lineage>
</organism>
<dbReference type="EMBL" id="MTEI01000043">
    <property type="protein sequence ID" value="OQW85711.1"/>
    <property type="molecule type" value="Genomic_DNA"/>
</dbReference>
<comment type="caution">
    <text evidence="2">The sequence shown here is derived from an EMBL/GenBank/DDBJ whole genome shotgun (WGS) entry which is preliminary data.</text>
</comment>